<name>A0A814XWD3_9BILA</name>
<comment type="caution">
    <text evidence="1">The sequence shown here is derived from an EMBL/GenBank/DDBJ whole genome shotgun (WGS) entry which is preliminary data.</text>
</comment>
<gene>
    <name evidence="1" type="ORF">ZHD862_LOCUS23896</name>
</gene>
<accession>A0A814XWD3</accession>
<dbReference type="Gene3D" id="3.80.10.10">
    <property type="entry name" value="Ribonuclease Inhibitor"/>
    <property type="match status" value="1"/>
</dbReference>
<evidence type="ECO:0008006" key="3">
    <source>
        <dbReference type="Google" id="ProtNLM"/>
    </source>
</evidence>
<dbReference type="SUPFAM" id="SSF52047">
    <property type="entry name" value="RNI-like"/>
    <property type="match status" value="1"/>
</dbReference>
<reference evidence="1" key="1">
    <citation type="submission" date="2021-02" db="EMBL/GenBank/DDBJ databases">
        <authorList>
            <person name="Nowell W R."/>
        </authorList>
    </citation>
    <scope>NUCLEOTIDE SEQUENCE</scope>
</reference>
<sequence>MVLNNLTHVCIIGDRLQFDSVEQFIKNSAHQIKVIHISSFLLWSNYPPWVKTISSCLPHVRVFDFPGEDINHCRRVLQTYESIYNPRYDSFPHVQQWFFTHEPMPDAYLHEIFYSIRTHKDMSQVEQKLSSNRSSKKETKKLVRKVHNIPETMPVTLIENLSNEFFYEIFDYLHGIDIYNSFSNLNYRFQQLLNSSSLLFKIKVHTQSNESSMNIYKQIILLNKHQIFSIDLYIPLQNKHFFSLFSIDSSLDHLESLTLSQLDSNVLSSVIFNLSSLPRLFSLTINKFNSSKDLTDTYRIVLALPVLKYYKFSAENLDLSISFPISNNKQFSTIKYLVIDHFCTASQLHAILSYTPQLERLNYMDLVGNDINIGIILPITLSNLTHVSICTWVKTFDKFETFISKLYSKVNFLSIIILHEDITYLDANRWEKLILQYWPQLEKFYFQYYEYNGDDSEFPLYLAERNQFNSSFWIERKWVFKVDISYNDIIYSVCPYRQRWYEHDAQYKNINYSIEFLKYNQLTITLVPSDECFELFIISINRILSIGQIYYLEIPNKKIFIGILIQIIDLLPELNSLKIHSLSLSEPRDLCEDEVDICSSMEETSKITNVYLEKMIDITEVYFLMVLCPYMKHLKIGINNMNVELFVRNILNKINNECNDHLRLLCFHVQAADHKMIKNLYKMINGEKLLFDYTIKRLYDNIYLQWK</sequence>
<dbReference type="Proteomes" id="UP000663864">
    <property type="component" value="Unassembled WGS sequence"/>
</dbReference>
<dbReference type="AlphaFoldDB" id="A0A814XWD3"/>
<proteinExistence type="predicted"/>
<dbReference type="EMBL" id="CAJNOT010001586">
    <property type="protein sequence ID" value="CAF1221647.1"/>
    <property type="molecule type" value="Genomic_DNA"/>
</dbReference>
<dbReference type="InterPro" id="IPR032675">
    <property type="entry name" value="LRR_dom_sf"/>
</dbReference>
<protein>
    <recommendedName>
        <fullName evidence="3">F-box domain-containing protein</fullName>
    </recommendedName>
</protein>
<evidence type="ECO:0000313" key="2">
    <source>
        <dbReference type="Proteomes" id="UP000663864"/>
    </source>
</evidence>
<evidence type="ECO:0000313" key="1">
    <source>
        <dbReference type="EMBL" id="CAF1221647.1"/>
    </source>
</evidence>
<organism evidence="1 2">
    <name type="scientific">Rotaria sordida</name>
    <dbReference type="NCBI Taxonomy" id="392033"/>
    <lineage>
        <taxon>Eukaryota</taxon>
        <taxon>Metazoa</taxon>
        <taxon>Spiralia</taxon>
        <taxon>Gnathifera</taxon>
        <taxon>Rotifera</taxon>
        <taxon>Eurotatoria</taxon>
        <taxon>Bdelloidea</taxon>
        <taxon>Philodinida</taxon>
        <taxon>Philodinidae</taxon>
        <taxon>Rotaria</taxon>
    </lineage>
</organism>